<protein>
    <submittedName>
        <fullName evidence="1">Uncharacterized protein</fullName>
    </submittedName>
</protein>
<organism evidence="1 2">
    <name type="scientific">Araneus ventricosus</name>
    <name type="common">Orbweaver spider</name>
    <name type="synonym">Epeira ventricosa</name>
    <dbReference type="NCBI Taxonomy" id="182803"/>
    <lineage>
        <taxon>Eukaryota</taxon>
        <taxon>Metazoa</taxon>
        <taxon>Ecdysozoa</taxon>
        <taxon>Arthropoda</taxon>
        <taxon>Chelicerata</taxon>
        <taxon>Arachnida</taxon>
        <taxon>Araneae</taxon>
        <taxon>Araneomorphae</taxon>
        <taxon>Entelegynae</taxon>
        <taxon>Araneoidea</taxon>
        <taxon>Araneidae</taxon>
        <taxon>Araneus</taxon>
    </lineage>
</organism>
<evidence type="ECO:0000313" key="1">
    <source>
        <dbReference type="EMBL" id="GBN13076.1"/>
    </source>
</evidence>
<sequence length="62" mass="6856">GSAGLVLTPGFEARDCRLKPDSSEDLPCMWVWCTLNLAPRVKRLRLPKFREVSASSGVLLVI</sequence>
<evidence type="ECO:0000313" key="2">
    <source>
        <dbReference type="Proteomes" id="UP000499080"/>
    </source>
</evidence>
<dbReference type="Proteomes" id="UP000499080">
    <property type="component" value="Unassembled WGS sequence"/>
</dbReference>
<feature type="non-terminal residue" evidence="1">
    <location>
        <position position="1"/>
    </location>
</feature>
<dbReference type="AlphaFoldDB" id="A0A4Y2LHL4"/>
<keyword evidence="2" id="KW-1185">Reference proteome</keyword>
<gene>
    <name evidence="1" type="ORF">AVEN_143046_1</name>
</gene>
<reference evidence="1 2" key="1">
    <citation type="journal article" date="2019" name="Sci. Rep.">
        <title>Orb-weaving spider Araneus ventricosus genome elucidates the spidroin gene catalogue.</title>
        <authorList>
            <person name="Kono N."/>
            <person name="Nakamura H."/>
            <person name="Ohtoshi R."/>
            <person name="Moran D.A.P."/>
            <person name="Shinohara A."/>
            <person name="Yoshida Y."/>
            <person name="Fujiwara M."/>
            <person name="Mori M."/>
            <person name="Tomita M."/>
            <person name="Arakawa K."/>
        </authorList>
    </citation>
    <scope>NUCLEOTIDE SEQUENCE [LARGE SCALE GENOMIC DNA]</scope>
</reference>
<accession>A0A4Y2LHL4</accession>
<dbReference type="EMBL" id="BGPR01199151">
    <property type="protein sequence ID" value="GBN13076.1"/>
    <property type="molecule type" value="Genomic_DNA"/>
</dbReference>
<proteinExistence type="predicted"/>
<comment type="caution">
    <text evidence="1">The sequence shown here is derived from an EMBL/GenBank/DDBJ whole genome shotgun (WGS) entry which is preliminary data.</text>
</comment>
<name>A0A4Y2LHL4_ARAVE</name>